<dbReference type="InterPro" id="IPR036397">
    <property type="entry name" value="RNaseH_sf"/>
</dbReference>
<dbReference type="GO" id="GO:0015074">
    <property type="term" value="P:DNA integration"/>
    <property type="evidence" value="ECO:0007669"/>
    <property type="project" value="InterPro"/>
</dbReference>
<dbReference type="Gene3D" id="3.10.10.10">
    <property type="entry name" value="HIV Type 1 Reverse Transcriptase, subunit A, domain 1"/>
    <property type="match status" value="1"/>
</dbReference>
<dbReference type="InterPro" id="IPR041577">
    <property type="entry name" value="RT_RNaseH_2"/>
</dbReference>
<dbReference type="InterPro" id="IPR001584">
    <property type="entry name" value="Integrase_cat-core"/>
</dbReference>
<organism evidence="2">
    <name type="scientific">Fagus sylvatica</name>
    <name type="common">Beechnut</name>
    <dbReference type="NCBI Taxonomy" id="28930"/>
    <lineage>
        <taxon>Eukaryota</taxon>
        <taxon>Viridiplantae</taxon>
        <taxon>Streptophyta</taxon>
        <taxon>Embryophyta</taxon>
        <taxon>Tracheophyta</taxon>
        <taxon>Spermatophyta</taxon>
        <taxon>Magnoliopsida</taxon>
        <taxon>eudicotyledons</taxon>
        <taxon>Gunneridae</taxon>
        <taxon>Pentapetalae</taxon>
        <taxon>rosids</taxon>
        <taxon>fabids</taxon>
        <taxon>Fagales</taxon>
        <taxon>Fagaceae</taxon>
        <taxon>Fagus</taxon>
    </lineage>
</organism>
<feature type="domain" description="Integrase catalytic" evidence="1">
    <location>
        <begin position="503"/>
        <end position="596"/>
    </location>
</feature>
<dbReference type="SUPFAM" id="SSF53098">
    <property type="entry name" value="Ribonuclease H-like"/>
    <property type="match status" value="2"/>
</dbReference>
<name>A0A2N9IBY3_FAGSY</name>
<dbReference type="EMBL" id="OIVN01005641">
    <property type="protein sequence ID" value="SPD23406.1"/>
    <property type="molecule type" value="Genomic_DNA"/>
</dbReference>
<sequence length="609" mass="68140">MCHQSGFPYRKAIFLIEIPAKPGKILAIRELHVVSECVLFLKVLDLWLKSQRLPTSIFGDLGVTGKPAIPYFLKFWAYEKASLGSRDMVPRIEAAGVFLHDGGSFSDRDSGLTEKALEDLRVACHVLRVLKCDRTPLGSNRLNLGYLVLRTDTLENLGAPRVSLELACHVLNIMPDHRPVVQKRRKLAPERASIIMEEVSRLLAIGVIQEIQYPLWLSNTVVVKKKNGKWRMCVDFTDLNQAYPKNSFPLPQIDQLVDSASGYDRMSFLDAFQAFQGIKMYLSSAPCLSIPTPGEPFFLYLAVSDHAVSAVLVWEDKQKQKPIFFISKVMDETELRYLPLEKAALALLQVTKKLPHYFQASTVTVLTDLPLKMLLQRFDFSGRITKWGVQLGSFDIEYKPRTTIKGPVLADFLAEFQQDHNAPAPSIPLETQFNSGCGKWELFVDGASNCKGSGAGIVLVSPEGLVLERAVQLGFPASNNEAKYEALIVGLKSAPRLDAEHLQVVISDNGTQFEGRLFMGFWSDLGIKNVFSSLAYPQSNGQAEVSNKVILDGIKKRLEDAKGRWVEELPNVLWTHRTTKRRSTGETPYALAYGVEASFGDWFADYTNY</sequence>
<dbReference type="InterPro" id="IPR012337">
    <property type="entry name" value="RNaseH-like_sf"/>
</dbReference>
<protein>
    <recommendedName>
        <fullName evidence="1">Integrase catalytic domain-containing protein</fullName>
    </recommendedName>
</protein>
<reference evidence="2" key="1">
    <citation type="submission" date="2018-02" db="EMBL/GenBank/DDBJ databases">
        <authorList>
            <person name="Cohen D.B."/>
            <person name="Kent A.D."/>
        </authorList>
    </citation>
    <scope>NUCLEOTIDE SEQUENCE</scope>
</reference>
<dbReference type="GO" id="GO:0003676">
    <property type="term" value="F:nucleic acid binding"/>
    <property type="evidence" value="ECO:0007669"/>
    <property type="project" value="InterPro"/>
</dbReference>
<evidence type="ECO:0000313" key="2">
    <source>
        <dbReference type="EMBL" id="SPD23406.1"/>
    </source>
</evidence>
<dbReference type="Pfam" id="PF17919">
    <property type="entry name" value="RT_RNaseH_2"/>
    <property type="match status" value="1"/>
</dbReference>
<dbReference type="InterPro" id="IPR043502">
    <property type="entry name" value="DNA/RNA_pol_sf"/>
</dbReference>
<dbReference type="PROSITE" id="PS50994">
    <property type="entry name" value="INTEGRASE"/>
    <property type="match status" value="1"/>
</dbReference>
<evidence type="ECO:0000259" key="1">
    <source>
        <dbReference type="PROSITE" id="PS50994"/>
    </source>
</evidence>
<accession>A0A2N9IBY3</accession>
<proteinExistence type="predicted"/>
<dbReference type="SUPFAM" id="SSF56672">
    <property type="entry name" value="DNA/RNA polymerases"/>
    <property type="match status" value="1"/>
</dbReference>
<dbReference type="Gene3D" id="3.10.20.370">
    <property type="match status" value="1"/>
</dbReference>
<dbReference type="PANTHER" id="PTHR48475:SF1">
    <property type="entry name" value="RNASE H TYPE-1 DOMAIN-CONTAINING PROTEIN"/>
    <property type="match status" value="1"/>
</dbReference>
<dbReference type="AlphaFoldDB" id="A0A2N9IBY3"/>
<dbReference type="Gene3D" id="3.30.420.10">
    <property type="entry name" value="Ribonuclease H-like superfamily/Ribonuclease H"/>
    <property type="match status" value="1"/>
</dbReference>
<gene>
    <name evidence="2" type="ORF">FSB_LOCUS51288</name>
</gene>
<dbReference type="PANTHER" id="PTHR48475">
    <property type="entry name" value="RIBONUCLEASE H"/>
    <property type="match status" value="1"/>
</dbReference>